<dbReference type="GO" id="GO:0003700">
    <property type="term" value="F:DNA-binding transcription factor activity"/>
    <property type="evidence" value="ECO:0007669"/>
    <property type="project" value="InterPro"/>
</dbReference>
<evidence type="ECO:0000256" key="2">
    <source>
        <dbReference type="ARBA" id="ARBA00023015"/>
    </source>
</evidence>
<dbReference type="AlphaFoldDB" id="A0A0M0EGG5"/>
<dbReference type="EMBL" id="LHUQ01000011">
    <property type="protein sequence ID" value="KON64359.1"/>
    <property type="molecule type" value="Genomic_DNA"/>
</dbReference>
<keyword evidence="7" id="KW-1185">Reference proteome</keyword>
<dbReference type="GO" id="GO:0032993">
    <property type="term" value="C:protein-DNA complex"/>
    <property type="evidence" value="ECO:0007669"/>
    <property type="project" value="TreeGrafter"/>
</dbReference>
<dbReference type="Proteomes" id="UP000037566">
    <property type="component" value="Unassembled WGS sequence"/>
</dbReference>
<feature type="domain" description="HTH lysR-type" evidence="5">
    <location>
        <begin position="3"/>
        <end position="61"/>
    </location>
</feature>
<dbReference type="InterPro" id="IPR005119">
    <property type="entry name" value="LysR_subst-bd"/>
</dbReference>
<sequence length="305" mass="33487">MRFTLKQIEYFVAAAETGSITAASRRVHISQPSISAAIAQLEAVFGITLFIRHHAAGLSLTQEGHSFLRESRNLLLHATELDMTASGLSGQVSGMIEVGCMTTLYSLIVPELLQEFETRHPGAQLRIIAGHHSELIEKLRNGEICAMLAYDLNMPQDLDFSPLAALPPFVFVSAQHRLARRRHVALSELEHEPFLLLDLPLSRDYFLSLFSHAGIVPSIMGRFQSIDVIRSLVARGEGYSLANARPRNKAALDGRPLAYLALKDTPQPLLYGTATIANIRQTARATAFLQVCRELLAGKPLPGSD</sequence>
<comment type="caution">
    <text evidence="6">The sequence shown here is derived from an EMBL/GenBank/DDBJ whole genome shotgun (WGS) entry which is preliminary data.</text>
</comment>
<reference evidence="6" key="1">
    <citation type="submission" date="2015-08" db="EMBL/GenBank/DDBJ databases">
        <title>Draft genome sequence of Komagataeibacter europaeus CECT 8546 a cellulose producer strain from vinegar produced by the traditional method.</title>
        <authorList>
            <person name="Poehlein A."/>
            <person name="Valera M.J."/>
            <person name="Haack F.S."/>
            <person name="Mas A."/>
            <person name="Daniel R."/>
            <person name="Streit W.R."/>
            <person name="Mateo E."/>
        </authorList>
    </citation>
    <scope>NUCLEOTIDE SEQUENCE [LARGE SCALE GENOMIC DNA]</scope>
    <source>
        <strain evidence="6">CECT 8546</strain>
    </source>
</reference>
<comment type="similarity">
    <text evidence="1">Belongs to the LysR transcriptional regulatory family.</text>
</comment>
<dbReference type="GO" id="GO:0003677">
    <property type="term" value="F:DNA binding"/>
    <property type="evidence" value="ECO:0007669"/>
    <property type="project" value="UniProtKB-KW"/>
</dbReference>
<keyword evidence="4" id="KW-0804">Transcription</keyword>
<keyword evidence="3" id="KW-0238">DNA-binding</keyword>
<dbReference type="InterPro" id="IPR036388">
    <property type="entry name" value="WH-like_DNA-bd_sf"/>
</dbReference>
<evidence type="ECO:0000313" key="6">
    <source>
        <dbReference type="EMBL" id="KON64359.1"/>
    </source>
</evidence>
<proteinExistence type="inferred from homology"/>
<evidence type="ECO:0000256" key="3">
    <source>
        <dbReference type="ARBA" id="ARBA00023125"/>
    </source>
</evidence>
<dbReference type="STRING" id="33995.KOEU_21020"/>
<dbReference type="PANTHER" id="PTHR30346">
    <property type="entry name" value="TRANSCRIPTIONAL DUAL REGULATOR HCAR-RELATED"/>
    <property type="match status" value="1"/>
</dbReference>
<dbReference type="RefSeq" id="WP_010507335.1">
    <property type="nucleotide sequence ID" value="NZ_LHUQ01000011.1"/>
</dbReference>
<dbReference type="SUPFAM" id="SSF46785">
    <property type="entry name" value="Winged helix' DNA-binding domain"/>
    <property type="match status" value="1"/>
</dbReference>
<dbReference type="Gene3D" id="1.10.10.10">
    <property type="entry name" value="Winged helix-like DNA-binding domain superfamily/Winged helix DNA-binding domain"/>
    <property type="match status" value="1"/>
</dbReference>
<protein>
    <submittedName>
        <fullName evidence="6">HTH-type transcriptional regulator TfdS</fullName>
    </submittedName>
</protein>
<accession>A0A0M0EGG5</accession>
<keyword evidence="2" id="KW-0805">Transcription regulation</keyword>
<evidence type="ECO:0000259" key="5">
    <source>
        <dbReference type="PROSITE" id="PS50931"/>
    </source>
</evidence>
<dbReference type="FunFam" id="1.10.10.10:FF:000001">
    <property type="entry name" value="LysR family transcriptional regulator"/>
    <property type="match status" value="1"/>
</dbReference>
<evidence type="ECO:0000256" key="4">
    <source>
        <dbReference type="ARBA" id="ARBA00023163"/>
    </source>
</evidence>
<dbReference type="InterPro" id="IPR000847">
    <property type="entry name" value="LysR_HTH_N"/>
</dbReference>
<organism evidence="6 7">
    <name type="scientific">Komagataeibacter europaeus</name>
    <name type="common">Gluconacetobacter europaeus</name>
    <dbReference type="NCBI Taxonomy" id="33995"/>
    <lineage>
        <taxon>Bacteria</taxon>
        <taxon>Pseudomonadati</taxon>
        <taxon>Pseudomonadota</taxon>
        <taxon>Alphaproteobacteria</taxon>
        <taxon>Acetobacterales</taxon>
        <taxon>Acetobacteraceae</taxon>
        <taxon>Komagataeibacter</taxon>
    </lineage>
</organism>
<dbReference type="PANTHER" id="PTHR30346:SF0">
    <property type="entry name" value="HCA OPERON TRANSCRIPTIONAL ACTIVATOR HCAR"/>
    <property type="match status" value="1"/>
</dbReference>
<evidence type="ECO:0000256" key="1">
    <source>
        <dbReference type="ARBA" id="ARBA00009437"/>
    </source>
</evidence>
<dbReference type="PATRIC" id="fig|33995.3.peg.2333"/>
<dbReference type="Pfam" id="PF00126">
    <property type="entry name" value="HTH_1"/>
    <property type="match status" value="1"/>
</dbReference>
<evidence type="ECO:0000313" key="7">
    <source>
        <dbReference type="Proteomes" id="UP000037566"/>
    </source>
</evidence>
<gene>
    <name evidence="6" type="primary">tfdS</name>
    <name evidence="6" type="ORF">KOEU_21020</name>
</gene>
<dbReference type="PRINTS" id="PR00039">
    <property type="entry name" value="HTHLYSR"/>
</dbReference>
<dbReference type="Pfam" id="PF03466">
    <property type="entry name" value="LysR_substrate"/>
    <property type="match status" value="1"/>
</dbReference>
<dbReference type="InterPro" id="IPR036390">
    <property type="entry name" value="WH_DNA-bd_sf"/>
</dbReference>
<name>A0A0M0EGG5_KOMEU</name>
<dbReference type="PROSITE" id="PS50931">
    <property type="entry name" value="HTH_LYSR"/>
    <property type="match status" value="1"/>
</dbReference>
<dbReference type="Gene3D" id="3.40.190.10">
    <property type="entry name" value="Periplasmic binding protein-like II"/>
    <property type="match status" value="2"/>
</dbReference>
<dbReference type="SUPFAM" id="SSF53850">
    <property type="entry name" value="Periplasmic binding protein-like II"/>
    <property type="match status" value="1"/>
</dbReference>
<dbReference type="OrthoDB" id="8679465at2"/>